<protein>
    <recommendedName>
        <fullName evidence="2">C2H2-type domain-containing protein</fullName>
    </recommendedName>
</protein>
<feature type="domain" description="C2H2-type" evidence="2">
    <location>
        <begin position="72"/>
        <end position="95"/>
    </location>
</feature>
<evidence type="ECO:0000313" key="3">
    <source>
        <dbReference type="EMBL" id="CAH0381257.1"/>
    </source>
</evidence>
<evidence type="ECO:0000313" key="4">
    <source>
        <dbReference type="Proteomes" id="UP001152759"/>
    </source>
</evidence>
<dbReference type="AlphaFoldDB" id="A0A9P0A1E2"/>
<dbReference type="PROSITE" id="PS50157">
    <property type="entry name" value="ZINC_FINGER_C2H2_2"/>
    <property type="match status" value="2"/>
</dbReference>
<gene>
    <name evidence="3" type="ORF">BEMITA_LOCUS926</name>
</gene>
<keyword evidence="1" id="KW-0862">Zinc</keyword>
<organism evidence="3 4">
    <name type="scientific">Bemisia tabaci</name>
    <name type="common">Sweetpotato whitefly</name>
    <name type="synonym">Aleurodes tabaci</name>
    <dbReference type="NCBI Taxonomy" id="7038"/>
    <lineage>
        <taxon>Eukaryota</taxon>
        <taxon>Metazoa</taxon>
        <taxon>Ecdysozoa</taxon>
        <taxon>Arthropoda</taxon>
        <taxon>Hexapoda</taxon>
        <taxon>Insecta</taxon>
        <taxon>Pterygota</taxon>
        <taxon>Neoptera</taxon>
        <taxon>Paraneoptera</taxon>
        <taxon>Hemiptera</taxon>
        <taxon>Sternorrhyncha</taxon>
        <taxon>Aleyrodoidea</taxon>
        <taxon>Aleyrodidae</taxon>
        <taxon>Aleyrodinae</taxon>
        <taxon>Bemisia</taxon>
    </lineage>
</organism>
<accession>A0A9P0A1E2</accession>
<keyword evidence="1" id="KW-0863">Zinc-finger</keyword>
<reference evidence="3" key="1">
    <citation type="submission" date="2021-12" db="EMBL/GenBank/DDBJ databases">
        <authorList>
            <person name="King R."/>
        </authorList>
    </citation>
    <scope>NUCLEOTIDE SEQUENCE</scope>
</reference>
<sequence>MKEPEWKLTSILCSSDGYCLSRHGHDQGQGCEGEDEAMELRHPCPRGCGRSYSHKSNLQRHLREECGRLPQFACPVCSRRFKRKDALKQHTILQHNFSLENNQIQSSHEILDSSAFC</sequence>
<keyword evidence="1" id="KW-0479">Metal-binding</keyword>
<dbReference type="InterPro" id="IPR013087">
    <property type="entry name" value="Znf_C2H2_type"/>
</dbReference>
<feature type="domain" description="C2H2-type" evidence="2">
    <location>
        <begin position="42"/>
        <end position="70"/>
    </location>
</feature>
<dbReference type="SMART" id="SM00355">
    <property type="entry name" value="ZnF_C2H2"/>
    <property type="match status" value="2"/>
</dbReference>
<dbReference type="Gene3D" id="3.30.160.60">
    <property type="entry name" value="Classic Zinc Finger"/>
    <property type="match status" value="2"/>
</dbReference>
<proteinExistence type="predicted"/>
<dbReference type="SUPFAM" id="SSF57667">
    <property type="entry name" value="beta-beta-alpha zinc fingers"/>
    <property type="match status" value="1"/>
</dbReference>
<dbReference type="GO" id="GO:0008270">
    <property type="term" value="F:zinc ion binding"/>
    <property type="evidence" value="ECO:0007669"/>
    <property type="project" value="UniProtKB-KW"/>
</dbReference>
<name>A0A9P0A1E2_BEMTA</name>
<dbReference type="Proteomes" id="UP001152759">
    <property type="component" value="Chromosome 1"/>
</dbReference>
<dbReference type="EMBL" id="OU963862">
    <property type="protein sequence ID" value="CAH0381257.1"/>
    <property type="molecule type" value="Genomic_DNA"/>
</dbReference>
<evidence type="ECO:0000256" key="1">
    <source>
        <dbReference type="PROSITE-ProRule" id="PRU00042"/>
    </source>
</evidence>
<keyword evidence="4" id="KW-1185">Reference proteome</keyword>
<evidence type="ECO:0000259" key="2">
    <source>
        <dbReference type="PROSITE" id="PS50157"/>
    </source>
</evidence>
<dbReference type="PROSITE" id="PS00028">
    <property type="entry name" value="ZINC_FINGER_C2H2_1"/>
    <property type="match status" value="1"/>
</dbReference>
<dbReference type="Pfam" id="PF00096">
    <property type="entry name" value="zf-C2H2"/>
    <property type="match status" value="2"/>
</dbReference>
<dbReference type="InterPro" id="IPR036236">
    <property type="entry name" value="Znf_C2H2_sf"/>
</dbReference>